<evidence type="ECO:0000259" key="1">
    <source>
        <dbReference type="Pfam" id="PF20448"/>
    </source>
</evidence>
<dbReference type="Pfam" id="PF20448">
    <property type="entry name" value="DUF6705"/>
    <property type="match status" value="1"/>
</dbReference>
<comment type="caution">
    <text evidence="2">The sequence shown here is derived from an EMBL/GenBank/DDBJ whole genome shotgun (WGS) entry which is preliminary data.</text>
</comment>
<evidence type="ECO:0000313" key="3">
    <source>
        <dbReference type="Proteomes" id="UP001142057"/>
    </source>
</evidence>
<evidence type="ECO:0000313" key="2">
    <source>
        <dbReference type="EMBL" id="MCT2409054.1"/>
    </source>
</evidence>
<proteinExistence type="predicted"/>
<feature type="domain" description="DUF6705" evidence="1">
    <location>
        <begin position="1"/>
        <end position="144"/>
    </location>
</feature>
<organism evidence="2 3">
    <name type="scientific">Chryseobacterium pyrolae</name>
    <dbReference type="NCBI Taxonomy" id="2987481"/>
    <lineage>
        <taxon>Bacteria</taxon>
        <taxon>Pseudomonadati</taxon>
        <taxon>Bacteroidota</taxon>
        <taxon>Flavobacteriia</taxon>
        <taxon>Flavobacteriales</taxon>
        <taxon>Weeksellaceae</taxon>
        <taxon>Chryseobacterium group</taxon>
        <taxon>Chryseobacterium</taxon>
    </lineage>
</organism>
<name>A0ABT2IK76_9FLAO</name>
<dbReference type="EMBL" id="JANZQH010000008">
    <property type="protein sequence ID" value="MCT2409054.1"/>
    <property type="molecule type" value="Genomic_DNA"/>
</dbReference>
<dbReference type="Proteomes" id="UP001142057">
    <property type="component" value="Unassembled WGS sequence"/>
</dbReference>
<sequence length="194" mass="22149">MKNLFFQIFLLILLVTSIFYSAQKRILPLDTTPKDSIKAGDYLKDIDNDYKPFVGDWKAGFDNMTILLRIRKVSKMLSEEGFREDKREYFEDVLVMQHVILDSAGNVIEDYFSPNLKVYKILSQRYSKVRKTAFFYYSGANCGSGAGGVDLSMVDSTHFTWSYTGICGVWGGCPKNTDLTVHIPTKRGLIFTKM</sequence>
<dbReference type="RefSeq" id="WP_259830456.1">
    <property type="nucleotide sequence ID" value="NZ_JANZQH010000008.1"/>
</dbReference>
<accession>A0ABT2IK76</accession>
<protein>
    <recommendedName>
        <fullName evidence="1">DUF6705 domain-containing protein</fullName>
    </recommendedName>
</protein>
<gene>
    <name evidence="2" type="ORF">NZD88_16015</name>
</gene>
<keyword evidence="3" id="KW-1185">Reference proteome</keyword>
<dbReference type="InterPro" id="IPR046551">
    <property type="entry name" value="DUF6705"/>
</dbReference>
<reference evidence="2" key="1">
    <citation type="submission" date="2022-08" db="EMBL/GenBank/DDBJ databases">
        <title>Chryseobacterium antibioticum,isolated from the rhizosphere soil of Pyrola in Tibet.</title>
        <authorList>
            <person name="Kan Y."/>
        </authorList>
    </citation>
    <scope>NUCLEOTIDE SEQUENCE</scope>
    <source>
        <strain evidence="2">Pc2-12</strain>
    </source>
</reference>